<evidence type="ECO:0000256" key="2">
    <source>
        <dbReference type="SAM" id="Phobius"/>
    </source>
</evidence>
<dbReference type="Gene3D" id="3.40.30.10">
    <property type="entry name" value="Glutaredoxin"/>
    <property type="match status" value="1"/>
</dbReference>
<dbReference type="InterPro" id="IPR036249">
    <property type="entry name" value="Thioredoxin-like_sf"/>
</dbReference>
<dbReference type="Proteomes" id="UP001162834">
    <property type="component" value="Chromosome"/>
</dbReference>
<keyword evidence="2" id="KW-1133">Transmembrane helix</keyword>
<proteinExistence type="predicted"/>
<dbReference type="RefSeq" id="WP_259312029.1">
    <property type="nucleotide sequence ID" value="NZ_CP087164.1"/>
</dbReference>
<accession>A0A9E7C2T7</accession>
<feature type="compositionally biased region" description="Low complexity" evidence="1">
    <location>
        <begin position="17"/>
        <end position="32"/>
    </location>
</feature>
<feature type="transmembrane region" description="Helical" evidence="2">
    <location>
        <begin position="46"/>
        <end position="63"/>
    </location>
</feature>
<dbReference type="GO" id="GO:0016209">
    <property type="term" value="F:antioxidant activity"/>
    <property type="evidence" value="ECO:0007669"/>
    <property type="project" value="InterPro"/>
</dbReference>
<feature type="region of interest" description="Disordered" evidence="1">
    <location>
        <begin position="1"/>
        <end position="41"/>
    </location>
</feature>
<dbReference type="Pfam" id="PF00578">
    <property type="entry name" value="AhpC-TSA"/>
    <property type="match status" value="1"/>
</dbReference>
<evidence type="ECO:0000313" key="4">
    <source>
        <dbReference type="EMBL" id="UGS37992.1"/>
    </source>
</evidence>
<protein>
    <recommendedName>
        <fullName evidence="3">Thioredoxin domain-containing protein</fullName>
    </recommendedName>
</protein>
<gene>
    <name evidence="4" type="ORF">DSM104329_04414</name>
</gene>
<keyword evidence="5" id="KW-1185">Reference proteome</keyword>
<dbReference type="GO" id="GO:0016491">
    <property type="term" value="F:oxidoreductase activity"/>
    <property type="evidence" value="ECO:0007669"/>
    <property type="project" value="InterPro"/>
</dbReference>
<sequence length="254" mass="26510">MSGPLDFPEDRRDAEDGPAGARAAGPEPAAGPARPPGPGGGRRRRYGWLIGIVALVAMAWILVNTLRTEGVSSSGVRPGAKLPPFAVPLALGDLDGDANVARRAGSGPAGSRPACAVRGPQILNVCQLAERGPVVLAFLATRGGDCTTALDRLDRVRGEFPGVQVAAVSVRGDRSDLRRLVRDRGWGFPVGYDRDGAVANLYGVAVCPQTTYAYPGGAVRATTIGEQSVADLRASLRRLVATSRERGWRAPARG</sequence>
<evidence type="ECO:0000259" key="3">
    <source>
        <dbReference type="PROSITE" id="PS51352"/>
    </source>
</evidence>
<keyword evidence="2" id="KW-0472">Membrane</keyword>
<organism evidence="4 5">
    <name type="scientific">Capillimicrobium parvum</name>
    <dbReference type="NCBI Taxonomy" id="2884022"/>
    <lineage>
        <taxon>Bacteria</taxon>
        <taxon>Bacillati</taxon>
        <taxon>Actinomycetota</taxon>
        <taxon>Thermoleophilia</taxon>
        <taxon>Solirubrobacterales</taxon>
        <taxon>Capillimicrobiaceae</taxon>
        <taxon>Capillimicrobium</taxon>
    </lineage>
</organism>
<evidence type="ECO:0000256" key="1">
    <source>
        <dbReference type="SAM" id="MobiDB-lite"/>
    </source>
</evidence>
<dbReference type="InterPro" id="IPR000866">
    <property type="entry name" value="AhpC/TSA"/>
</dbReference>
<dbReference type="PROSITE" id="PS51352">
    <property type="entry name" value="THIOREDOXIN_2"/>
    <property type="match status" value="1"/>
</dbReference>
<keyword evidence="2" id="KW-0812">Transmembrane</keyword>
<name>A0A9E7C2T7_9ACTN</name>
<reference evidence="4" key="1">
    <citation type="journal article" date="2022" name="Int. J. Syst. Evol. Microbiol.">
        <title>Pseudomonas aegrilactucae sp. nov. and Pseudomonas morbosilactucae sp. nov., pathogens causing bacterial rot of lettuce in Japan.</title>
        <authorList>
            <person name="Sawada H."/>
            <person name="Fujikawa T."/>
            <person name="Satou M."/>
        </authorList>
    </citation>
    <scope>NUCLEOTIDE SEQUENCE</scope>
    <source>
        <strain evidence="4">0166_1</strain>
    </source>
</reference>
<dbReference type="EMBL" id="CP087164">
    <property type="protein sequence ID" value="UGS37992.1"/>
    <property type="molecule type" value="Genomic_DNA"/>
</dbReference>
<dbReference type="KEGG" id="sbae:DSM104329_04414"/>
<evidence type="ECO:0000313" key="5">
    <source>
        <dbReference type="Proteomes" id="UP001162834"/>
    </source>
</evidence>
<dbReference type="SUPFAM" id="SSF52833">
    <property type="entry name" value="Thioredoxin-like"/>
    <property type="match status" value="1"/>
</dbReference>
<dbReference type="CDD" id="cd02966">
    <property type="entry name" value="TlpA_like_family"/>
    <property type="match status" value="1"/>
</dbReference>
<feature type="domain" description="Thioredoxin" evidence="3">
    <location>
        <begin position="76"/>
        <end position="234"/>
    </location>
</feature>
<dbReference type="AlphaFoldDB" id="A0A9E7C2T7"/>
<dbReference type="InterPro" id="IPR013766">
    <property type="entry name" value="Thioredoxin_domain"/>
</dbReference>